<dbReference type="RefSeq" id="WP_183401813.1">
    <property type="nucleotide sequence ID" value="NZ_JACHGG010000001.1"/>
</dbReference>
<accession>A0A7W9T018</accession>
<feature type="chain" id="PRO_5030825832" description="DUF6799 domain-containing protein" evidence="2">
    <location>
        <begin position="21"/>
        <end position="147"/>
    </location>
</feature>
<proteinExistence type="predicted"/>
<evidence type="ECO:0000313" key="5">
    <source>
        <dbReference type="Proteomes" id="UP000532746"/>
    </source>
</evidence>
<keyword evidence="2" id="KW-0732">Signal</keyword>
<keyword evidence="5" id="KW-1185">Reference proteome</keyword>
<dbReference type="Pfam" id="PF20606">
    <property type="entry name" value="DUF6799"/>
    <property type="match status" value="1"/>
</dbReference>
<feature type="region of interest" description="Disordered" evidence="1">
    <location>
        <begin position="125"/>
        <end position="147"/>
    </location>
</feature>
<evidence type="ECO:0000313" key="4">
    <source>
        <dbReference type="EMBL" id="MBB6058009.1"/>
    </source>
</evidence>
<feature type="domain" description="DUF6799" evidence="3">
    <location>
        <begin position="24"/>
        <end position="82"/>
    </location>
</feature>
<evidence type="ECO:0000259" key="3">
    <source>
        <dbReference type="Pfam" id="PF20606"/>
    </source>
</evidence>
<feature type="compositionally biased region" description="Basic residues" evidence="1">
    <location>
        <begin position="127"/>
        <end position="147"/>
    </location>
</feature>
<name>A0A7W9T018_9BACT</name>
<gene>
    <name evidence="4" type="ORF">HNQ93_000839</name>
</gene>
<dbReference type="AlphaFoldDB" id="A0A7W9T018"/>
<comment type="caution">
    <text evidence="4">The sequence shown here is derived from an EMBL/GenBank/DDBJ whole genome shotgun (WGS) entry which is preliminary data.</text>
</comment>
<dbReference type="EMBL" id="JACHGG010000001">
    <property type="protein sequence ID" value="MBB6058009.1"/>
    <property type="molecule type" value="Genomic_DNA"/>
</dbReference>
<evidence type="ECO:0000256" key="2">
    <source>
        <dbReference type="SAM" id="SignalP"/>
    </source>
</evidence>
<sequence>MLFRICLLTCLLGATHLASAQGNDGFQRRDGTMYLIRNGETRPMTRDARLPNGRLITRDGFVVARDGKRTELKDGQGCTLLGEPVAVRPQPDGRLLLATSAAPRAAAPAAPISYSEAVWRWLEGRGRGKGKGREKSKHKARGKHDDD</sequence>
<feature type="signal peptide" evidence="2">
    <location>
        <begin position="1"/>
        <end position="20"/>
    </location>
</feature>
<organism evidence="4 5">
    <name type="scientific">Hymenobacter luteus</name>
    <dbReference type="NCBI Taxonomy" id="1411122"/>
    <lineage>
        <taxon>Bacteria</taxon>
        <taxon>Pseudomonadati</taxon>
        <taxon>Bacteroidota</taxon>
        <taxon>Cytophagia</taxon>
        <taxon>Cytophagales</taxon>
        <taxon>Hymenobacteraceae</taxon>
        <taxon>Hymenobacter</taxon>
    </lineage>
</organism>
<evidence type="ECO:0000256" key="1">
    <source>
        <dbReference type="SAM" id="MobiDB-lite"/>
    </source>
</evidence>
<reference evidence="4 5" key="1">
    <citation type="submission" date="2020-08" db="EMBL/GenBank/DDBJ databases">
        <title>Genomic Encyclopedia of Type Strains, Phase IV (KMG-IV): sequencing the most valuable type-strain genomes for metagenomic binning, comparative biology and taxonomic classification.</title>
        <authorList>
            <person name="Goeker M."/>
        </authorList>
    </citation>
    <scope>NUCLEOTIDE SEQUENCE [LARGE SCALE GENOMIC DNA]</scope>
    <source>
        <strain evidence="4 5">DSM 26718</strain>
    </source>
</reference>
<dbReference type="Proteomes" id="UP000532746">
    <property type="component" value="Unassembled WGS sequence"/>
</dbReference>
<protein>
    <recommendedName>
        <fullName evidence="3">DUF6799 domain-containing protein</fullName>
    </recommendedName>
</protein>
<dbReference type="InterPro" id="IPR046478">
    <property type="entry name" value="DUF6799"/>
</dbReference>